<sequence>MKLDVMVFSTERKQLKGGLISINVNRKTKCKECVKPAEAHPQSQKCHPVALITLSSANKLFTTGTDLGISSIRPLG</sequence>
<reference evidence="1" key="1">
    <citation type="submission" date="2020-08" db="EMBL/GenBank/DDBJ databases">
        <title>Multicomponent nature underlies the extraordinary mechanical properties of spider dragline silk.</title>
        <authorList>
            <person name="Kono N."/>
            <person name="Nakamura H."/>
            <person name="Mori M."/>
            <person name="Yoshida Y."/>
            <person name="Ohtoshi R."/>
            <person name="Malay A.D."/>
            <person name="Moran D.A.P."/>
            <person name="Tomita M."/>
            <person name="Numata K."/>
            <person name="Arakawa K."/>
        </authorList>
    </citation>
    <scope>NUCLEOTIDE SEQUENCE</scope>
</reference>
<evidence type="ECO:0000313" key="2">
    <source>
        <dbReference type="Proteomes" id="UP000886998"/>
    </source>
</evidence>
<organism evidence="1 2">
    <name type="scientific">Trichonephila inaurata madagascariensis</name>
    <dbReference type="NCBI Taxonomy" id="2747483"/>
    <lineage>
        <taxon>Eukaryota</taxon>
        <taxon>Metazoa</taxon>
        <taxon>Ecdysozoa</taxon>
        <taxon>Arthropoda</taxon>
        <taxon>Chelicerata</taxon>
        <taxon>Arachnida</taxon>
        <taxon>Araneae</taxon>
        <taxon>Araneomorphae</taxon>
        <taxon>Entelegynae</taxon>
        <taxon>Araneoidea</taxon>
        <taxon>Nephilidae</taxon>
        <taxon>Trichonephila</taxon>
        <taxon>Trichonephila inaurata</taxon>
    </lineage>
</organism>
<evidence type="ECO:0000313" key="1">
    <source>
        <dbReference type="EMBL" id="GFY78960.1"/>
    </source>
</evidence>
<proteinExistence type="predicted"/>
<dbReference type="EMBL" id="BMAV01023314">
    <property type="protein sequence ID" value="GFY78960.1"/>
    <property type="molecule type" value="Genomic_DNA"/>
</dbReference>
<dbReference type="AlphaFoldDB" id="A0A8X6YX69"/>
<dbReference type="Proteomes" id="UP000886998">
    <property type="component" value="Unassembled WGS sequence"/>
</dbReference>
<protein>
    <submittedName>
        <fullName evidence="1">Uncharacterized protein</fullName>
    </submittedName>
</protein>
<gene>
    <name evidence="1" type="ORF">TNIN_153611</name>
</gene>
<name>A0A8X6YX69_9ARAC</name>
<accession>A0A8X6YX69</accession>
<comment type="caution">
    <text evidence="1">The sequence shown here is derived from an EMBL/GenBank/DDBJ whole genome shotgun (WGS) entry which is preliminary data.</text>
</comment>
<keyword evidence="2" id="KW-1185">Reference proteome</keyword>